<feature type="domain" description="Protein kinase" evidence="6">
    <location>
        <begin position="69"/>
        <end position="330"/>
    </location>
</feature>
<keyword evidence="2 3" id="KW-0067">ATP-binding</keyword>
<dbReference type="Proteomes" id="UP000053237">
    <property type="component" value="Unassembled WGS sequence"/>
</dbReference>
<evidence type="ECO:0000259" key="6">
    <source>
        <dbReference type="PROSITE" id="PS50011"/>
    </source>
</evidence>
<dbReference type="SMART" id="SM00220">
    <property type="entry name" value="S_TKc"/>
    <property type="match status" value="1"/>
</dbReference>
<dbReference type="InterPro" id="IPR017441">
    <property type="entry name" value="Protein_kinase_ATP_BS"/>
</dbReference>
<dbReference type="GO" id="GO:0004674">
    <property type="term" value="F:protein serine/threonine kinase activity"/>
    <property type="evidence" value="ECO:0007669"/>
    <property type="project" value="UniProtKB-KW"/>
</dbReference>
<sequence length="375" mass="42667">MGAAQSWCCGDNVPDYTLLFPLNNKQSTHNTLLINGSAKGDRKEIRKTRAQAILMQEPCYSEGTLEYKYEMISEIGHGSTSIVYCCKERHTERLYACKIIDRRLIRDKRDDFLEQFQIEIQVLQSMRHPNIIHIEDVYLTDSKICMVTEHMEGGELFDYIVNKGSLSEVEASNLVRKITSAVAYMHACGVIHRDLKPENLMLTSTKPGAEVKIIDFGLAKLLDENAVTTSFLGTKGYLAPEMLQRQAYTMTVDIWALGVIVYVLLCGCLPFNDDGARISNLKAARVKFGLRFPRWASDLSESAKDLLRHLLEVDCSKRYTAEQALAHPWVTGHETPNHLLRSPNYLKRIKEGQKHRQTPAAQESIAQNFERRQSR</sequence>
<feature type="region of interest" description="Disordered" evidence="5">
    <location>
        <begin position="351"/>
        <end position="375"/>
    </location>
</feature>
<reference evidence="7 8" key="1">
    <citation type="submission" date="2012-05" db="EMBL/GenBank/DDBJ databases">
        <title>Recombination and specialization in a pathogen metapopulation.</title>
        <authorList>
            <person name="Gardiner A."/>
            <person name="Kemen E."/>
            <person name="Schultz-Larsen T."/>
            <person name="MacLean D."/>
            <person name="Van Oosterhout C."/>
            <person name="Jones J.D.G."/>
        </authorList>
    </citation>
    <scope>NUCLEOTIDE SEQUENCE [LARGE SCALE GENOMIC DNA]</scope>
    <source>
        <strain evidence="7 8">Ac Nc2</strain>
    </source>
</reference>
<dbReference type="PROSITE" id="PS00108">
    <property type="entry name" value="PROTEIN_KINASE_ST"/>
    <property type="match status" value="1"/>
</dbReference>
<keyword evidence="8" id="KW-1185">Reference proteome</keyword>
<evidence type="ECO:0000313" key="7">
    <source>
        <dbReference type="EMBL" id="CCI48649.1"/>
    </source>
</evidence>
<accession>A0A024GPC9</accession>
<keyword evidence="4" id="KW-0418">Kinase</keyword>
<dbReference type="SUPFAM" id="SSF56112">
    <property type="entry name" value="Protein kinase-like (PK-like)"/>
    <property type="match status" value="1"/>
</dbReference>
<dbReference type="GO" id="GO:0005524">
    <property type="term" value="F:ATP binding"/>
    <property type="evidence" value="ECO:0007669"/>
    <property type="project" value="UniProtKB-UniRule"/>
</dbReference>
<dbReference type="STRING" id="65357.A0A024GPC9"/>
<dbReference type="CDD" id="cd05117">
    <property type="entry name" value="STKc_CAMK"/>
    <property type="match status" value="1"/>
</dbReference>
<evidence type="ECO:0000256" key="2">
    <source>
        <dbReference type="ARBA" id="ARBA00022840"/>
    </source>
</evidence>
<protein>
    <recommendedName>
        <fullName evidence="6">Protein kinase domain-containing protein</fullName>
    </recommendedName>
</protein>
<dbReference type="Pfam" id="PF00069">
    <property type="entry name" value="Pkinase"/>
    <property type="match status" value="1"/>
</dbReference>
<dbReference type="FunFam" id="1.10.510.10:FF:000571">
    <property type="entry name" value="Maternal embryonic leucine zipper kinase"/>
    <property type="match status" value="1"/>
</dbReference>
<dbReference type="EMBL" id="CAIX01000241">
    <property type="protein sequence ID" value="CCI48649.1"/>
    <property type="molecule type" value="Genomic_DNA"/>
</dbReference>
<evidence type="ECO:0000256" key="3">
    <source>
        <dbReference type="PROSITE-ProRule" id="PRU10141"/>
    </source>
</evidence>
<name>A0A024GPC9_9STRA</name>
<dbReference type="InterPro" id="IPR008271">
    <property type="entry name" value="Ser/Thr_kinase_AS"/>
</dbReference>
<evidence type="ECO:0000256" key="5">
    <source>
        <dbReference type="SAM" id="MobiDB-lite"/>
    </source>
</evidence>
<dbReference type="PANTHER" id="PTHR24347">
    <property type="entry name" value="SERINE/THREONINE-PROTEIN KINASE"/>
    <property type="match status" value="1"/>
</dbReference>
<dbReference type="InParanoid" id="A0A024GPC9"/>
<dbReference type="Gene3D" id="1.10.510.10">
    <property type="entry name" value="Transferase(Phosphotransferase) domain 1"/>
    <property type="match status" value="1"/>
</dbReference>
<feature type="binding site" evidence="3">
    <location>
        <position position="98"/>
    </location>
    <ligand>
        <name>ATP</name>
        <dbReference type="ChEBI" id="CHEBI:30616"/>
    </ligand>
</feature>
<dbReference type="AlphaFoldDB" id="A0A024GPC9"/>
<dbReference type="PROSITE" id="PS00107">
    <property type="entry name" value="PROTEIN_KINASE_ATP"/>
    <property type="match status" value="1"/>
</dbReference>
<dbReference type="OrthoDB" id="40902at2759"/>
<dbReference type="InterPro" id="IPR000719">
    <property type="entry name" value="Prot_kinase_dom"/>
</dbReference>
<comment type="caution">
    <text evidence="7">The sequence shown here is derived from an EMBL/GenBank/DDBJ whole genome shotgun (WGS) entry which is preliminary data.</text>
</comment>
<gene>
    <name evidence="7" type="ORF">BN9_098370</name>
</gene>
<evidence type="ECO:0000256" key="4">
    <source>
        <dbReference type="RuleBase" id="RU000304"/>
    </source>
</evidence>
<organism evidence="7 8">
    <name type="scientific">Albugo candida</name>
    <dbReference type="NCBI Taxonomy" id="65357"/>
    <lineage>
        <taxon>Eukaryota</taxon>
        <taxon>Sar</taxon>
        <taxon>Stramenopiles</taxon>
        <taxon>Oomycota</taxon>
        <taxon>Peronosporomycetes</taxon>
        <taxon>Albuginales</taxon>
        <taxon>Albuginaceae</taxon>
        <taxon>Albugo</taxon>
    </lineage>
</organism>
<comment type="similarity">
    <text evidence="4">Belongs to the protein kinase superfamily.</text>
</comment>
<evidence type="ECO:0000313" key="8">
    <source>
        <dbReference type="Proteomes" id="UP000053237"/>
    </source>
</evidence>
<keyword evidence="1 3" id="KW-0547">Nucleotide-binding</keyword>
<proteinExistence type="inferred from homology"/>
<dbReference type="PROSITE" id="PS50011">
    <property type="entry name" value="PROTEIN_KINASE_DOM"/>
    <property type="match status" value="1"/>
</dbReference>
<keyword evidence="4" id="KW-0808">Transferase</keyword>
<evidence type="ECO:0000256" key="1">
    <source>
        <dbReference type="ARBA" id="ARBA00022741"/>
    </source>
</evidence>
<keyword evidence="4" id="KW-0723">Serine/threonine-protein kinase</keyword>
<dbReference type="InterPro" id="IPR011009">
    <property type="entry name" value="Kinase-like_dom_sf"/>
</dbReference>